<dbReference type="Proteomes" id="UP000464751">
    <property type="component" value="Chromosome"/>
</dbReference>
<evidence type="ECO:0000313" key="3">
    <source>
        <dbReference type="Proteomes" id="UP000464751"/>
    </source>
</evidence>
<accession>A0A6P1YS46</accession>
<proteinExistence type="predicted"/>
<dbReference type="KEGG" id="apra:G3A50_16175"/>
<dbReference type="AlphaFoldDB" id="A0A6P1YS46"/>
<name>A0A6P1YS46_9HYPH</name>
<gene>
    <name evidence="2" type="ORF">G3A50_16175</name>
</gene>
<organism evidence="2 3">
    <name type="scientific">Ancylobacter pratisalsi</name>
    <dbReference type="NCBI Taxonomy" id="1745854"/>
    <lineage>
        <taxon>Bacteria</taxon>
        <taxon>Pseudomonadati</taxon>
        <taxon>Pseudomonadota</taxon>
        <taxon>Alphaproteobacteria</taxon>
        <taxon>Hyphomicrobiales</taxon>
        <taxon>Xanthobacteraceae</taxon>
        <taxon>Ancylobacter</taxon>
    </lineage>
</organism>
<feature type="region of interest" description="Disordered" evidence="1">
    <location>
        <begin position="1"/>
        <end position="31"/>
    </location>
</feature>
<evidence type="ECO:0000313" key="2">
    <source>
        <dbReference type="EMBL" id="QIB36308.1"/>
    </source>
</evidence>
<sequence length="84" mass="9629">MRSDMTPSRSRQRIRAQRTHEPATAIAMRSDALRPFLGNTVEERRSRLRNMLRAERGAARRGVGYDPLRHAAISRLMREITGGK</sequence>
<dbReference type="EMBL" id="CP048630">
    <property type="protein sequence ID" value="QIB36308.1"/>
    <property type="molecule type" value="Genomic_DNA"/>
</dbReference>
<evidence type="ECO:0000256" key="1">
    <source>
        <dbReference type="SAM" id="MobiDB-lite"/>
    </source>
</evidence>
<protein>
    <submittedName>
        <fullName evidence="2">Uncharacterized protein</fullName>
    </submittedName>
</protein>
<reference evidence="2 3" key="1">
    <citation type="submission" date="2020-02" db="EMBL/GenBank/DDBJ databases">
        <authorList>
            <person name="Li G."/>
        </authorList>
    </citation>
    <scope>NUCLEOTIDE SEQUENCE [LARGE SCALE GENOMIC DNA]</scope>
    <source>
        <strain evidence="2 3">DSM 102029</strain>
    </source>
</reference>
<keyword evidence="3" id="KW-1185">Reference proteome</keyword>